<dbReference type="InterPro" id="IPR049332">
    <property type="entry name" value="Fpg-like_C"/>
</dbReference>
<dbReference type="Pfam" id="PF06831">
    <property type="entry name" value="H2TH"/>
    <property type="match status" value="1"/>
</dbReference>
<comment type="similarity">
    <text evidence="1">Belongs to the FPG family.</text>
</comment>
<proteinExistence type="inferred from homology"/>
<dbReference type="Gene3D" id="1.10.8.50">
    <property type="match status" value="1"/>
</dbReference>
<dbReference type="SUPFAM" id="SSF81624">
    <property type="entry name" value="N-terminal domain of MutM-like DNA repair proteins"/>
    <property type="match status" value="1"/>
</dbReference>
<dbReference type="GO" id="GO:0003684">
    <property type="term" value="F:damaged DNA binding"/>
    <property type="evidence" value="ECO:0007669"/>
    <property type="project" value="InterPro"/>
</dbReference>
<dbReference type="GO" id="GO:0006284">
    <property type="term" value="P:base-excision repair"/>
    <property type="evidence" value="ECO:0007669"/>
    <property type="project" value="InterPro"/>
</dbReference>
<evidence type="ECO:0000313" key="3">
    <source>
        <dbReference type="EMBL" id="GFH14858.1"/>
    </source>
</evidence>
<dbReference type="PANTHER" id="PTHR22993:SF9">
    <property type="entry name" value="FORMAMIDOPYRIMIDINE-DNA GLYCOSYLASE"/>
    <property type="match status" value="1"/>
</dbReference>
<dbReference type="InterPro" id="IPR010979">
    <property type="entry name" value="Ribosomal_uS13-like_H2TH"/>
</dbReference>
<dbReference type="GO" id="GO:0005634">
    <property type="term" value="C:nucleus"/>
    <property type="evidence" value="ECO:0007669"/>
    <property type="project" value="TreeGrafter"/>
</dbReference>
<dbReference type="PANTHER" id="PTHR22993">
    <property type="entry name" value="FORMAMIDOPYRIMIDINE-DNA GLYCOSYLASE"/>
    <property type="match status" value="1"/>
</dbReference>
<accession>A0A699Z6G3</accession>
<dbReference type="SUPFAM" id="SSF46946">
    <property type="entry name" value="S13-like H2TH domain"/>
    <property type="match status" value="1"/>
</dbReference>
<keyword evidence="4" id="KW-1185">Reference proteome</keyword>
<comment type="caution">
    <text evidence="3">The sequence shown here is derived from an EMBL/GenBank/DDBJ whole genome shotgun (WGS) entry which is preliminary data.</text>
</comment>
<dbReference type="SMART" id="SM01232">
    <property type="entry name" value="H2TH"/>
    <property type="match status" value="1"/>
</dbReference>
<organism evidence="3 4">
    <name type="scientific">Haematococcus lacustris</name>
    <name type="common">Green alga</name>
    <name type="synonym">Haematococcus pluvialis</name>
    <dbReference type="NCBI Taxonomy" id="44745"/>
    <lineage>
        <taxon>Eukaryota</taxon>
        <taxon>Viridiplantae</taxon>
        <taxon>Chlorophyta</taxon>
        <taxon>core chlorophytes</taxon>
        <taxon>Chlorophyceae</taxon>
        <taxon>CS clade</taxon>
        <taxon>Chlamydomonadales</taxon>
        <taxon>Haematococcaceae</taxon>
        <taxon>Haematococcus</taxon>
    </lineage>
</organism>
<dbReference type="Proteomes" id="UP000485058">
    <property type="component" value="Unassembled WGS sequence"/>
</dbReference>
<gene>
    <name evidence="3" type="ORF">HaLaN_10985</name>
</gene>
<dbReference type="Pfam" id="PF21218">
    <property type="entry name" value="Fpg-like_C"/>
    <property type="match status" value="1"/>
</dbReference>
<feature type="non-terminal residue" evidence="3">
    <location>
        <position position="1"/>
    </location>
</feature>
<name>A0A699Z6G3_HAELA</name>
<sequence>MPEGPGALCVEGVSAVQYKRASVDSSSCWPPKFCKLDLEFHDGVRMAFTDPRRFGKIQFLDNPSTQGFTAGIGNWVADEVLYQARVHPEQLVADMPEAQVEAVHTAIREVCQTAVAANADSDMFPASWLFHARWTGKRASMCNGKPVEFVTVGSRTSAFVPSLQRIITGTGLSHAGHVGHVGS</sequence>
<dbReference type="AlphaFoldDB" id="A0A699Z6G3"/>
<reference evidence="3 4" key="1">
    <citation type="submission" date="2020-02" db="EMBL/GenBank/DDBJ databases">
        <title>Draft genome sequence of Haematococcus lacustris strain NIES-144.</title>
        <authorList>
            <person name="Morimoto D."/>
            <person name="Nakagawa S."/>
            <person name="Yoshida T."/>
            <person name="Sawayama S."/>
        </authorList>
    </citation>
    <scope>NUCLEOTIDE SEQUENCE [LARGE SCALE GENOMIC DNA]</scope>
    <source>
        <strain evidence="3 4">NIES-144</strain>
    </source>
</reference>
<evidence type="ECO:0000313" key="4">
    <source>
        <dbReference type="Proteomes" id="UP000485058"/>
    </source>
</evidence>
<dbReference type="GO" id="GO:0008270">
    <property type="term" value="F:zinc ion binding"/>
    <property type="evidence" value="ECO:0007669"/>
    <property type="project" value="InterPro"/>
</dbReference>
<protein>
    <submittedName>
        <fullName evidence="3">H2TH domain-containing protein</fullName>
    </submittedName>
</protein>
<dbReference type="EMBL" id="BLLF01000775">
    <property type="protein sequence ID" value="GFH14858.1"/>
    <property type="molecule type" value="Genomic_DNA"/>
</dbReference>
<evidence type="ECO:0000259" key="2">
    <source>
        <dbReference type="SMART" id="SM01232"/>
    </source>
</evidence>
<dbReference type="InterPro" id="IPR035937">
    <property type="entry name" value="FPG_N"/>
</dbReference>
<evidence type="ECO:0000256" key="1">
    <source>
        <dbReference type="ARBA" id="ARBA00009409"/>
    </source>
</evidence>
<dbReference type="GO" id="GO:0019104">
    <property type="term" value="F:DNA N-glycosylase activity"/>
    <property type="evidence" value="ECO:0007669"/>
    <property type="project" value="TreeGrafter"/>
</dbReference>
<dbReference type="GO" id="GO:0003906">
    <property type="term" value="F:DNA-(apurinic or apyrimidinic site) endonuclease activity"/>
    <property type="evidence" value="ECO:0007669"/>
    <property type="project" value="InterPro"/>
</dbReference>
<feature type="domain" description="Formamidopyrimidine-DNA glycosylase H2TH DNA-binding" evidence="2">
    <location>
        <begin position="66"/>
        <end position="126"/>
    </location>
</feature>
<dbReference type="Gene3D" id="3.20.190.10">
    <property type="entry name" value="MutM-like, N-terminal"/>
    <property type="match status" value="1"/>
</dbReference>
<dbReference type="InterPro" id="IPR015886">
    <property type="entry name" value="H2TH_FPG"/>
</dbReference>